<evidence type="ECO:0000256" key="8">
    <source>
        <dbReference type="ARBA" id="ARBA00022989"/>
    </source>
</evidence>
<evidence type="ECO:0000256" key="7">
    <source>
        <dbReference type="ARBA" id="ARBA00022958"/>
    </source>
</evidence>
<dbReference type="STRING" id="336988.NT96_04260"/>
<evidence type="ECO:0000256" key="5">
    <source>
        <dbReference type="ARBA" id="ARBA00022692"/>
    </source>
</evidence>
<dbReference type="Pfam" id="PF06736">
    <property type="entry name" value="TMEM175"/>
    <property type="match status" value="1"/>
</dbReference>
<dbReference type="InterPro" id="IPR010617">
    <property type="entry name" value="TMEM175-like"/>
</dbReference>
<feature type="transmembrane region" description="Helical" evidence="13">
    <location>
        <begin position="80"/>
        <end position="98"/>
    </location>
</feature>
<evidence type="ECO:0000256" key="9">
    <source>
        <dbReference type="ARBA" id="ARBA00023065"/>
    </source>
</evidence>
<evidence type="ECO:0000256" key="4">
    <source>
        <dbReference type="ARBA" id="ARBA00022538"/>
    </source>
</evidence>
<comment type="similarity">
    <text evidence="2">Belongs to the TMEM175 family.</text>
</comment>
<feature type="transmembrane region" description="Helical" evidence="13">
    <location>
        <begin position="150"/>
        <end position="175"/>
    </location>
</feature>
<dbReference type="Proteomes" id="UP000004959">
    <property type="component" value="Chromosome"/>
</dbReference>
<dbReference type="AlphaFoldDB" id="G9WHJ8"/>
<keyword evidence="9" id="KW-0406">Ion transport</keyword>
<dbReference type="EMBL" id="AFVZ01000001">
    <property type="protein sequence ID" value="EHN58337.1"/>
    <property type="molecule type" value="Genomic_DNA"/>
</dbReference>
<organism evidence="14 15">
    <name type="scientific">Oenococcus kitaharae DSM 17330</name>
    <dbReference type="NCBI Taxonomy" id="1045004"/>
    <lineage>
        <taxon>Bacteria</taxon>
        <taxon>Bacillati</taxon>
        <taxon>Bacillota</taxon>
        <taxon>Bacilli</taxon>
        <taxon>Lactobacillales</taxon>
        <taxon>Lactobacillaceae</taxon>
        <taxon>Oenococcus</taxon>
    </lineage>
</organism>
<keyword evidence="6" id="KW-0631">Potassium channel</keyword>
<reference evidence="14 15" key="1">
    <citation type="journal article" date="2012" name="PLoS ONE">
        <title>Functional divergence in the genus oenococcus as predicted by genome sequencing of the newly-described species, Oenococcus kitaharae.</title>
        <authorList>
            <person name="Borneman A.R."/>
            <person name="McCarthy J.M."/>
            <person name="Chambers P.J."/>
            <person name="Bartowsky E.J."/>
        </authorList>
    </citation>
    <scope>NUCLEOTIDE SEQUENCE [LARGE SCALE GENOMIC DNA]</scope>
    <source>
        <strain evidence="15">DSM17330</strain>
    </source>
</reference>
<feature type="transmembrane region" description="Helical" evidence="13">
    <location>
        <begin position="12"/>
        <end position="29"/>
    </location>
</feature>
<name>G9WHJ8_9LACO</name>
<gene>
    <name evidence="14" type="ORF">OKIT_0212</name>
</gene>
<evidence type="ECO:0000256" key="2">
    <source>
        <dbReference type="ARBA" id="ARBA00006920"/>
    </source>
</evidence>
<dbReference type="PANTHER" id="PTHR31462">
    <property type="entry name" value="ENDOSOMAL/LYSOSOMAL POTASSIUM CHANNEL TMEM175"/>
    <property type="match status" value="1"/>
</dbReference>
<dbReference type="PATRIC" id="fig|1045004.4.peg.214"/>
<evidence type="ECO:0000256" key="11">
    <source>
        <dbReference type="ARBA" id="ARBA00023303"/>
    </source>
</evidence>
<keyword evidence="8 13" id="KW-1133">Transmembrane helix</keyword>
<keyword evidence="15" id="KW-1185">Reference proteome</keyword>
<comment type="catalytic activity">
    <reaction evidence="12">
        <text>K(+)(in) = K(+)(out)</text>
        <dbReference type="Rhea" id="RHEA:29463"/>
        <dbReference type="ChEBI" id="CHEBI:29103"/>
    </reaction>
</comment>
<dbReference type="HOGENOM" id="CLU_090238_1_0_9"/>
<dbReference type="eggNOG" id="COG3548">
    <property type="taxonomic scope" value="Bacteria"/>
</dbReference>
<evidence type="ECO:0000256" key="1">
    <source>
        <dbReference type="ARBA" id="ARBA00004141"/>
    </source>
</evidence>
<evidence type="ECO:0000313" key="15">
    <source>
        <dbReference type="Proteomes" id="UP000004959"/>
    </source>
</evidence>
<evidence type="ECO:0000313" key="14">
    <source>
        <dbReference type="EMBL" id="EHN58337.1"/>
    </source>
</evidence>
<accession>G9WHJ8</accession>
<feature type="transmembrane region" description="Helical" evidence="13">
    <location>
        <begin position="104"/>
        <end position="123"/>
    </location>
</feature>
<evidence type="ECO:0000256" key="12">
    <source>
        <dbReference type="ARBA" id="ARBA00034430"/>
    </source>
</evidence>
<keyword evidence="3" id="KW-0813">Transport</keyword>
<comment type="caution">
    <text evidence="14">The sequence shown here is derived from an EMBL/GenBank/DDBJ whole genome shotgun (WGS) entry which is preliminary data.</text>
</comment>
<evidence type="ECO:0000256" key="10">
    <source>
        <dbReference type="ARBA" id="ARBA00023136"/>
    </source>
</evidence>
<protein>
    <submittedName>
        <fullName evidence="14">Putative integral membrane protein</fullName>
    </submittedName>
</protein>
<keyword evidence="7" id="KW-0630">Potassium</keyword>
<evidence type="ECO:0000256" key="13">
    <source>
        <dbReference type="SAM" id="Phobius"/>
    </source>
</evidence>
<feature type="transmembrane region" description="Helical" evidence="13">
    <location>
        <begin position="41"/>
        <end position="59"/>
    </location>
</feature>
<dbReference type="GO" id="GO:0015252">
    <property type="term" value="F:proton channel activity"/>
    <property type="evidence" value="ECO:0007669"/>
    <property type="project" value="InterPro"/>
</dbReference>
<evidence type="ECO:0000256" key="3">
    <source>
        <dbReference type="ARBA" id="ARBA00022448"/>
    </source>
</evidence>
<keyword evidence="4" id="KW-0633">Potassium transport</keyword>
<comment type="subcellular location">
    <subcellularLocation>
        <location evidence="1">Membrane</location>
        <topology evidence="1">Multi-pass membrane protein</topology>
    </subcellularLocation>
</comment>
<dbReference type="PANTHER" id="PTHR31462:SF5">
    <property type="entry name" value="ENDOSOMAL_LYSOSOMAL PROTON CHANNEL TMEM175"/>
    <property type="match status" value="1"/>
</dbReference>
<keyword evidence="10 13" id="KW-0472">Membrane</keyword>
<evidence type="ECO:0000256" key="6">
    <source>
        <dbReference type="ARBA" id="ARBA00022826"/>
    </source>
</evidence>
<proteinExistence type="inferred from homology"/>
<dbReference type="GO" id="GO:0005267">
    <property type="term" value="F:potassium channel activity"/>
    <property type="evidence" value="ECO:0007669"/>
    <property type="project" value="UniProtKB-KW"/>
</dbReference>
<dbReference type="GO" id="GO:0016020">
    <property type="term" value="C:membrane"/>
    <property type="evidence" value="ECO:0007669"/>
    <property type="project" value="UniProtKB-SubCell"/>
</dbReference>
<sequence>MNKNRLEAFTDAIIAILVTIMVLEFHVPHTASWQALVQENGVYFLAYIIAFADVGVSWYNHHYLFAIAQRINKNVYWSNMLWILALSLIPFAVAFIGAHPNSRVPAIFYLLINAAWAASYLNLSKQIAAINQESAEAIKQMPVYKFLRSIWWIAYPISLIILFFWPPIVLLLAAVEITITAFKSDNPELDKLEK</sequence>
<keyword evidence="5 13" id="KW-0812">Transmembrane</keyword>
<keyword evidence="11" id="KW-0407">Ion channel</keyword>
<dbReference type="OrthoDB" id="7626281at2"/>
<dbReference type="RefSeq" id="WP_007744538.1">
    <property type="nucleotide sequence ID" value="NZ_CM001398.1"/>
</dbReference>